<dbReference type="InterPro" id="IPR024414">
    <property type="entry name" value="Uncharacterised_PrgI"/>
</dbReference>
<protein>
    <submittedName>
        <fullName evidence="3">Uncharacterized protein</fullName>
    </submittedName>
</protein>
<dbReference type="Proteomes" id="UP000177369">
    <property type="component" value="Unassembled WGS sequence"/>
</dbReference>
<dbReference type="AlphaFoldDB" id="A0A1F5GAX4"/>
<name>A0A1F5GAX4_9BACT</name>
<keyword evidence="2" id="KW-0812">Transmembrane</keyword>
<keyword evidence="2" id="KW-0472">Membrane</keyword>
<reference evidence="3 4" key="1">
    <citation type="journal article" date="2016" name="Nat. Commun.">
        <title>Thousands of microbial genomes shed light on interconnected biogeochemical processes in an aquifer system.</title>
        <authorList>
            <person name="Anantharaman K."/>
            <person name="Brown C.T."/>
            <person name="Hug L.A."/>
            <person name="Sharon I."/>
            <person name="Castelle C.J."/>
            <person name="Probst A.J."/>
            <person name="Thomas B.C."/>
            <person name="Singh A."/>
            <person name="Wilkins M.J."/>
            <person name="Karaoz U."/>
            <person name="Brodie E.L."/>
            <person name="Williams K.H."/>
            <person name="Hubbard S.S."/>
            <person name="Banfield J.F."/>
        </authorList>
    </citation>
    <scope>NUCLEOTIDE SEQUENCE [LARGE SCALE GENOMIC DNA]</scope>
</reference>
<evidence type="ECO:0000313" key="4">
    <source>
        <dbReference type="Proteomes" id="UP000177369"/>
    </source>
</evidence>
<keyword evidence="2" id="KW-1133">Transmembrane helix</keyword>
<evidence type="ECO:0000313" key="3">
    <source>
        <dbReference type="EMBL" id="OGD88984.1"/>
    </source>
</evidence>
<evidence type="ECO:0000256" key="1">
    <source>
        <dbReference type="SAM" id="MobiDB-lite"/>
    </source>
</evidence>
<feature type="transmembrane region" description="Helical" evidence="2">
    <location>
        <begin position="47"/>
        <end position="66"/>
    </location>
</feature>
<dbReference type="InterPro" id="IPR008969">
    <property type="entry name" value="CarboxyPept-like_regulatory"/>
</dbReference>
<feature type="region of interest" description="Disordered" evidence="1">
    <location>
        <begin position="198"/>
        <end position="226"/>
    </location>
</feature>
<dbReference type="SUPFAM" id="SSF49464">
    <property type="entry name" value="Carboxypeptidase regulatory domain-like"/>
    <property type="match status" value="1"/>
</dbReference>
<proteinExistence type="predicted"/>
<feature type="compositionally biased region" description="Low complexity" evidence="1">
    <location>
        <begin position="413"/>
        <end position="422"/>
    </location>
</feature>
<evidence type="ECO:0000256" key="2">
    <source>
        <dbReference type="SAM" id="Phobius"/>
    </source>
</evidence>
<dbReference type="Pfam" id="PF12666">
    <property type="entry name" value="PrgI"/>
    <property type="match status" value="1"/>
</dbReference>
<dbReference type="STRING" id="1797714.A3D04_01400"/>
<comment type="caution">
    <text evidence="3">The sequence shown here is derived from an EMBL/GenBank/DDBJ whole genome shotgun (WGS) entry which is preliminary data.</text>
</comment>
<feature type="transmembrane region" description="Helical" evidence="2">
    <location>
        <begin position="21"/>
        <end position="41"/>
    </location>
</feature>
<gene>
    <name evidence="3" type="ORF">A3D04_01400</name>
</gene>
<dbReference type="EMBL" id="MFBD01000015">
    <property type="protein sequence ID" value="OGD88984.1"/>
    <property type="molecule type" value="Genomic_DNA"/>
</dbReference>
<organism evidence="3 4">
    <name type="scientific">Candidatus Curtissbacteria bacterium RIFCSPHIGHO2_02_FULL_40_16b</name>
    <dbReference type="NCBI Taxonomy" id="1797714"/>
    <lineage>
        <taxon>Bacteria</taxon>
        <taxon>Candidatus Curtissiibacteriota</taxon>
    </lineage>
</organism>
<accession>A0A1F5GAX4</accession>
<feature type="region of interest" description="Disordered" evidence="1">
    <location>
        <begin position="393"/>
        <end position="428"/>
    </location>
</feature>
<sequence length="554" mass="60462">MQQHPVPQNIASFKFKLFGNLTARQFFTLIIPLSLAAVIYFSGIPSIIRYPVSFAVGGFAFFIALVPIGGRPFDKWAVAFIKAVMSPTQRVWTKEKKIPDFLTMIITPPIAEDNIPEELSSKKKERLMAYLKTLPKDNASPLDVKEEIALQDIDYSVQPAIGVSASPAVPAEKPPPPIIWPKNPLPKQEAIKIGSPEPVAQPKITSSADKIGPEPRIPSAASPRSYTLDSGFKQSNVQLPPVPHLEDIARPQAKNMKVEPPPPPIIAPHAKPYILKGVEKRIATPPPPPPEHEYVELISEPAVNLASDTNYSIDNIIPVRTWDNKIKLVHGIGTTRARKLHYAPPVNFDISKLPIRGEKRFEISDELKKRYQFENTNPAVVLPIERRPSPIPKVASQHIKPKPQNIPQKTKVAPGPTGQQVQTPPPTAAATKISNNPVFSVTDLKKQEVGNKQLSSAEILPLTKTPNVISGQVVDAGSGPIDGAVLVVRDENGIPVRALKTNTLGQFLSATPLSSGTYTIETESQLAKFNPFSITLKNQIVPPIAINSEGELNG</sequence>